<comment type="caution">
    <text evidence="13">The sequence shown here is derived from an EMBL/GenBank/DDBJ whole genome shotgun (WGS) entry which is preliminary data.</text>
</comment>
<dbReference type="InterPro" id="IPR004647">
    <property type="entry name" value="Fe-S_hydro-lyase_TtdB-typ_cat"/>
</dbReference>
<dbReference type="GO" id="GO:0004333">
    <property type="term" value="F:fumarate hydratase activity"/>
    <property type="evidence" value="ECO:0007669"/>
    <property type="project" value="UniProtKB-UniRule"/>
</dbReference>
<dbReference type="PANTHER" id="PTHR43351:SF2">
    <property type="entry name" value="L(+)-TARTRATE DEHYDRATASE SUBUNIT BETA-RELATED"/>
    <property type="match status" value="1"/>
</dbReference>
<evidence type="ECO:0000313" key="14">
    <source>
        <dbReference type="Proteomes" id="UP001139238"/>
    </source>
</evidence>
<dbReference type="GO" id="GO:0006091">
    <property type="term" value="P:generation of precursor metabolites and energy"/>
    <property type="evidence" value="ECO:0007669"/>
    <property type="project" value="InterPro"/>
</dbReference>
<evidence type="ECO:0000256" key="8">
    <source>
        <dbReference type="ARBA" id="ARBA00023014"/>
    </source>
</evidence>
<keyword evidence="14" id="KW-1185">Reference proteome</keyword>
<dbReference type="GO" id="GO:0051539">
    <property type="term" value="F:4 iron, 4 sulfur cluster binding"/>
    <property type="evidence" value="ECO:0007669"/>
    <property type="project" value="UniProtKB-UniRule"/>
</dbReference>
<dbReference type="GO" id="GO:0046872">
    <property type="term" value="F:metal ion binding"/>
    <property type="evidence" value="ECO:0007669"/>
    <property type="project" value="UniProtKB-UniRule"/>
</dbReference>
<organism evidence="13 14">
    <name type="scientific">Moraxella tetraodonis</name>
    <dbReference type="NCBI Taxonomy" id="2767221"/>
    <lineage>
        <taxon>Bacteria</taxon>
        <taxon>Pseudomonadati</taxon>
        <taxon>Pseudomonadota</taxon>
        <taxon>Gammaproteobacteria</taxon>
        <taxon>Moraxellales</taxon>
        <taxon>Moraxellaceae</taxon>
        <taxon>Moraxella</taxon>
    </lineage>
</organism>
<dbReference type="Pfam" id="PF05683">
    <property type="entry name" value="Fumerase_C"/>
    <property type="match status" value="1"/>
</dbReference>
<keyword evidence="7 10" id="KW-0408">Iron</keyword>
<dbReference type="Pfam" id="PF05681">
    <property type="entry name" value="Fumerase"/>
    <property type="match status" value="1"/>
</dbReference>
<evidence type="ECO:0000256" key="1">
    <source>
        <dbReference type="ARBA" id="ARBA00000929"/>
    </source>
</evidence>
<evidence type="ECO:0000256" key="3">
    <source>
        <dbReference type="ARBA" id="ARBA00008876"/>
    </source>
</evidence>
<gene>
    <name evidence="13" type="ORF">H9W84_03420</name>
</gene>
<dbReference type="AlphaFoldDB" id="A0A9X1UQJ1"/>
<dbReference type="SUPFAM" id="SSF117457">
    <property type="entry name" value="FumA C-terminal domain-like"/>
    <property type="match status" value="1"/>
</dbReference>
<dbReference type="InterPro" id="IPR004646">
    <property type="entry name" value="Fe-S_hydro-lyase_TtdA-typ_cat"/>
</dbReference>
<evidence type="ECO:0000256" key="6">
    <source>
        <dbReference type="ARBA" id="ARBA00022723"/>
    </source>
</evidence>
<dbReference type="InterPro" id="IPR036660">
    <property type="entry name" value="Fe-S_hydroAse_TtdB_cat_sf"/>
</dbReference>
<evidence type="ECO:0000256" key="10">
    <source>
        <dbReference type="PIRNR" id="PIRNR001394"/>
    </source>
</evidence>
<dbReference type="EC" id="4.2.1.2" evidence="10"/>
<evidence type="ECO:0000259" key="11">
    <source>
        <dbReference type="Pfam" id="PF05681"/>
    </source>
</evidence>
<dbReference type="PIRSF" id="PIRSF001394">
    <property type="entry name" value="Fe_dep_fumar_hy"/>
    <property type="match status" value="1"/>
</dbReference>
<reference evidence="13" key="1">
    <citation type="submission" date="2021-08" db="EMBL/GenBank/DDBJ databases">
        <title>Complete genome sequence of Moraxella sp strain PS-22.</title>
        <authorList>
            <person name="Das S.K."/>
        </authorList>
    </citation>
    <scope>NUCLEOTIDE SEQUENCE</scope>
    <source>
        <strain evidence="13">PS-22</strain>
    </source>
</reference>
<evidence type="ECO:0000256" key="7">
    <source>
        <dbReference type="ARBA" id="ARBA00023004"/>
    </source>
</evidence>
<comment type="cofactor">
    <cofactor evidence="2 10">
        <name>[4Fe-4S] cluster</name>
        <dbReference type="ChEBI" id="CHEBI:49883"/>
    </cofactor>
</comment>
<dbReference type="RefSeq" id="WP_239741670.1">
    <property type="nucleotide sequence ID" value="NZ_JACSYB010000001.1"/>
</dbReference>
<dbReference type="NCBIfam" id="TIGR00722">
    <property type="entry name" value="ttdA_fumA_fumB"/>
    <property type="match status" value="1"/>
</dbReference>
<dbReference type="Gene3D" id="3.20.130.10">
    <property type="entry name" value="Fe-S hydro-lyase, tartrate dehydratase beta-type, catalytic domain"/>
    <property type="match status" value="1"/>
</dbReference>
<comment type="function">
    <text evidence="10">Catalyzes the reversible hydration of fumarate to (S)-malate.</text>
</comment>
<comment type="similarity">
    <text evidence="3 10">Belongs to the class-I fumarase family.</text>
</comment>
<evidence type="ECO:0000256" key="5">
    <source>
        <dbReference type="ARBA" id="ARBA00022485"/>
    </source>
</evidence>
<evidence type="ECO:0000256" key="4">
    <source>
        <dbReference type="ARBA" id="ARBA00011738"/>
    </source>
</evidence>
<proteinExistence type="inferred from homology"/>
<evidence type="ECO:0000259" key="12">
    <source>
        <dbReference type="Pfam" id="PF05683"/>
    </source>
</evidence>
<keyword evidence="5 10" id="KW-0004">4Fe-4S</keyword>
<sequence>MTVIKKDDFINSIANAFQYISYYHPKDFVDAVYGAWQKETNQSAKNAMGQILTNSRMSAMGHRPICQDTGSAVVFLDIGMNVQWDLQGSAMSVEDMVNEGVRRAYNNPDNPLRASILVDPISKRQNTKDNTPAVVHMSVVPGDKVNVICAAKGGGSENKAKFAMLNPSDSIEEWVLKTVPQMGAGWCPPGILGIGVGGTPEKAMMLAKRSLMEHIDIHDLQAKAQSGAELDSVERLRLNMYDKVNELGVGAQGLGGLTTVLDVKVLDFPTHAASKAVAMIPNCAATRHIHFTLDGQGEAALPVPSLSDWPEVSFGSDDVIKINVNDLTKETLGQFNIGDTLLLSGKILTGRDAAHKRMVDMLAKGEALPVDLQNRFIYYVGPVDAVGDEVVGPAGPTTSTRMDKFTDTILDQGLIGMIGKSERSPATCEVIAKHGAIYLIAVGGAAYLVSKAIKGAKVLAFPELGMEAIYEFEVEDMPVTVAVDNQGNSIHRFDKVAERAQQVIAEPVRFVP</sequence>
<feature type="domain" description="Fe-S hydro-lyase tartrate dehydratase beta-type catalytic" evidence="12">
    <location>
        <begin position="295"/>
        <end position="492"/>
    </location>
</feature>
<evidence type="ECO:0000313" key="13">
    <source>
        <dbReference type="EMBL" id="MCG8147175.1"/>
    </source>
</evidence>
<dbReference type="EMBL" id="JACSYB010000001">
    <property type="protein sequence ID" value="MCG8147175.1"/>
    <property type="molecule type" value="Genomic_DNA"/>
</dbReference>
<protein>
    <recommendedName>
        <fullName evidence="10">Fumarate hydratase class I</fullName>
        <ecNumber evidence="10">4.2.1.2</ecNumber>
    </recommendedName>
</protein>
<evidence type="ECO:0000256" key="9">
    <source>
        <dbReference type="ARBA" id="ARBA00023239"/>
    </source>
</evidence>
<comment type="subunit">
    <text evidence="4 10">Homodimer.</text>
</comment>
<comment type="catalytic activity">
    <reaction evidence="1 10">
        <text>(S)-malate = fumarate + H2O</text>
        <dbReference type="Rhea" id="RHEA:12460"/>
        <dbReference type="ChEBI" id="CHEBI:15377"/>
        <dbReference type="ChEBI" id="CHEBI:15589"/>
        <dbReference type="ChEBI" id="CHEBI:29806"/>
        <dbReference type="EC" id="4.2.1.2"/>
    </reaction>
</comment>
<keyword evidence="9 10" id="KW-0456">Lyase</keyword>
<keyword evidence="8 10" id="KW-0411">Iron-sulfur</keyword>
<dbReference type="NCBIfam" id="TIGR00723">
    <property type="entry name" value="ttdB_fumA_fumB"/>
    <property type="match status" value="1"/>
</dbReference>
<accession>A0A9X1UQJ1</accession>
<dbReference type="PANTHER" id="PTHR43351">
    <property type="entry name" value="L(+)-TARTRATE DEHYDRATASE SUBUNIT BETA"/>
    <property type="match status" value="1"/>
</dbReference>
<name>A0A9X1UQJ1_9GAMM</name>
<evidence type="ECO:0000256" key="2">
    <source>
        <dbReference type="ARBA" id="ARBA00001966"/>
    </source>
</evidence>
<feature type="domain" description="Fe-S hydro-lyase tartrate dehydratase alpha-type catalytic" evidence="11">
    <location>
        <begin position="11"/>
        <end position="291"/>
    </location>
</feature>
<keyword evidence="6 10" id="KW-0479">Metal-binding</keyword>
<dbReference type="Proteomes" id="UP001139238">
    <property type="component" value="Unassembled WGS sequence"/>
</dbReference>
<dbReference type="InterPro" id="IPR011167">
    <property type="entry name" value="Fe_dep_fumarate_hydratase"/>
</dbReference>